<dbReference type="Pfam" id="PF00107">
    <property type="entry name" value="ADH_zinc_N"/>
    <property type="match status" value="1"/>
</dbReference>
<keyword evidence="1" id="KW-0560">Oxidoreductase</keyword>
<evidence type="ECO:0000313" key="4">
    <source>
        <dbReference type="Proteomes" id="UP000675163"/>
    </source>
</evidence>
<dbReference type="InterPro" id="IPR020843">
    <property type="entry name" value="ER"/>
</dbReference>
<dbReference type="InterPro" id="IPR045010">
    <property type="entry name" value="MDR_fam"/>
</dbReference>
<dbReference type="FunFam" id="3.40.50.720:FF:000121">
    <property type="entry name" value="Prostaglandin reductase 2"/>
    <property type="match status" value="1"/>
</dbReference>
<organism evidence="3 4">
    <name type="scientific">Leucobacter exalbidus</name>
    <dbReference type="NCBI Taxonomy" id="662960"/>
    <lineage>
        <taxon>Bacteria</taxon>
        <taxon>Bacillati</taxon>
        <taxon>Actinomycetota</taxon>
        <taxon>Actinomycetes</taxon>
        <taxon>Micrococcales</taxon>
        <taxon>Microbacteriaceae</taxon>
        <taxon>Leucobacter</taxon>
    </lineage>
</organism>
<dbReference type="SMART" id="SM00829">
    <property type="entry name" value="PKS_ER"/>
    <property type="match status" value="1"/>
</dbReference>
<dbReference type="SUPFAM" id="SSF51735">
    <property type="entry name" value="NAD(P)-binding Rossmann-fold domains"/>
    <property type="match status" value="1"/>
</dbReference>
<dbReference type="PANTHER" id="PTHR43205:SF7">
    <property type="entry name" value="PROSTAGLANDIN REDUCTASE 1"/>
    <property type="match status" value="1"/>
</dbReference>
<keyword evidence="4" id="KW-1185">Reference proteome</keyword>
<dbReference type="InterPro" id="IPR013149">
    <property type="entry name" value="ADH-like_C"/>
</dbReference>
<dbReference type="InterPro" id="IPR011032">
    <property type="entry name" value="GroES-like_sf"/>
</dbReference>
<dbReference type="Gene3D" id="3.90.180.10">
    <property type="entry name" value="Medium-chain alcohol dehydrogenases, catalytic domain"/>
    <property type="match status" value="1"/>
</dbReference>
<dbReference type="CDD" id="cd05288">
    <property type="entry name" value="PGDH"/>
    <property type="match status" value="1"/>
</dbReference>
<reference evidence="3" key="1">
    <citation type="submission" date="2021-02" db="EMBL/GenBank/DDBJ databases">
        <title>Sequencing the genomes of 1000 actinobacteria strains.</title>
        <authorList>
            <person name="Klenk H.-P."/>
        </authorList>
    </citation>
    <scope>NUCLEOTIDE SEQUENCE</scope>
    <source>
        <strain evidence="3">DSM 22850</strain>
    </source>
</reference>
<protein>
    <submittedName>
        <fullName evidence="3">NADPH-dependent curcumin reductase CurA</fullName>
    </submittedName>
</protein>
<dbReference type="EMBL" id="JAFIDA010000001">
    <property type="protein sequence ID" value="MBP1327287.1"/>
    <property type="molecule type" value="Genomic_DNA"/>
</dbReference>
<evidence type="ECO:0000256" key="1">
    <source>
        <dbReference type="ARBA" id="ARBA00023002"/>
    </source>
</evidence>
<dbReference type="Proteomes" id="UP000675163">
    <property type="component" value="Unassembled WGS sequence"/>
</dbReference>
<dbReference type="Gene3D" id="3.40.50.720">
    <property type="entry name" value="NAD(P)-binding Rossmann-like Domain"/>
    <property type="match status" value="1"/>
</dbReference>
<accession>A0A940T4J0</accession>
<proteinExistence type="predicted"/>
<evidence type="ECO:0000313" key="3">
    <source>
        <dbReference type="EMBL" id="MBP1327287.1"/>
    </source>
</evidence>
<dbReference type="GO" id="GO:0016628">
    <property type="term" value="F:oxidoreductase activity, acting on the CH-CH group of donors, NAD or NADP as acceptor"/>
    <property type="evidence" value="ECO:0007669"/>
    <property type="project" value="InterPro"/>
</dbReference>
<dbReference type="AlphaFoldDB" id="A0A940T4J0"/>
<feature type="domain" description="Enoyl reductase (ER)" evidence="2">
    <location>
        <begin position="2"/>
        <end position="259"/>
    </location>
</feature>
<dbReference type="SUPFAM" id="SSF50129">
    <property type="entry name" value="GroES-like"/>
    <property type="match status" value="1"/>
</dbReference>
<sequence length="261" mass="27657">MGVIEDSGVQGLPVGAHVLHDYGWRDRAVLSLDECTLIDAAHDPKLSLGVLGLTGMTAWVGLRKVAQACEGDTVFISSAAGAVGSAAVQLALATGCTVIGSAGSRAKCESVLRLGAHAVFNYRDGSIRDQLRASLERVGKTGIDVYFDNVGGEQLEAAIREMAVHGRIALCGMTSAYSASTPQPGPSNLLKLVWNRVRMEGFLLRDHRADKSEFLAEMSAAVEENTVRSLDTVLPGGLAVAWESFSRMREGAFVGKVIIDL</sequence>
<dbReference type="InterPro" id="IPR036291">
    <property type="entry name" value="NAD(P)-bd_dom_sf"/>
</dbReference>
<name>A0A940T4J0_9MICO</name>
<dbReference type="PANTHER" id="PTHR43205">
    <property type="entry name" value="PROSTAGLANDIN REDUCTASE"/>
    <property type="match status" value="1"/>
</dbReference>
<comment type="caution">
    <text evidence="3">The sequence shown here is derived from an EMBL/GenBank/DDBJ whole genome shotgun (WGS) entry which is preliminary data.</text>
</comment>
<gene>
    <name evidence="3" type="ORF">JOF28_002519</name>
</gene>
<evidence type="ECO:0000259" key="2">
    <source>
        <dbReference type="SMART" id="SM00829"/>
    </source>
</evidence>